<proteinExistence type="predicted"/>
<dbReference type="KEGG" id="oni:Osc7112_6895"/>
<evidence type="ECO:0000313" key="5">
    <source>
        <dbReference type="Proteomes" id="UP000010478"/>
    </source>
</evidence>
<dbReference type="EMBL" id="CP003618">
    <property type="protein sequence ID" value="AFZ10975.1"/>
    <property type="molecule type" value="Genomic_DNA"/>
</dbReference>
<feature type="compositionally biased region" description="Polar residues" evidence="2">
    <location>
        <begin position="29"/>
        <end position="52"/>
    </location>
</feature>
<sequence>MEVSKPGDPYEQEADSMAAKVMAMPESAVQESIQRQNPLSNGSEPNSPTNSHAPAVQRSATGEEAEIQMKSGTRQAADGSIQASKSIESRLADSQGGGSPLPQEVRGFMEPRFGADFSNVKVHSDSNAVQMNKELGAQAFARGSDIYYGAGKSPGSNELTAHELTHTIQQTGGKQLSASPTVSLRSNKETFQGNSIAPPSLDTPTKTLPEPEKSPPESEKTTPSQPEQKTTPPAAPQPEKAENANAPEKQNGFGMFEQLGQVKAIAGKLQSVLSGAGGVIWSIVKDPVGFLGNLVAGLRQGFGNFYANVNTHLQTGLMGWLTGTLGPMGIQIPEDVFSLKGAFSMVTQVLGVTWDYIRTKAVKQFGERTVARMEKSSEIFQMLAKGPMGLWEQAAARFDDLKETTIDQIKNTIATQVIQAGIKWMMSLLNPASGLVKAAFAIYDIVTFFTQRASSVVELAQAATGAVAAVASGSVGGAASMVENALARSIPVAIGFMASLLGINGLATKVQEIVKKVRVRVDGAIDGVLLKAKDVFLKEKVKGNKDKSILDSKDDRDSQVSETSDLEHDRKVTVGLEQLHQEQARYLKNDAIAKEDAQKVAAKVKAENPVFKSITVADNKETWDYAYVASPLEEASGAKKAEKNSINPEKETEKVEKQESLDGKSPEELVKAAGSIWKEVKKRYLKDTTTMKRITDYRKQEVARITALVKQNLNADFNSLIAGSDELTSDYDVTFDAGKNSTVEIQAVKEFNRLFRLEWGKESGTVFDTNVYTTGHMPPGVGELKIKELNQLKKQLENAPPGQKRALILQIAQKKSQIRREARKLQKDNQSETQEQLTKGSEKAYVATLDVMSLIKIRRFMTDQEWHDYTKYMLNLFDDKKDVAVKVETKRRLREANQIYKDAQRKLDSRILVNNNEEVEIIGEGFNKQVKGFDRRSKGKIPAQQLEYLEKRVQEIKDKNLDAEMQANNRLYEDYLDEVEKILTEIEKTKRQWNNTEDEKTKLNQLTLNLQKMRSIALVFANEAYHTGGAVEAVVLNQQLDLKLPLRIERYLESINENTGFFVEQIEHNEDLGTAFWKSGKYLERICYGASKIKLKDFNPPSKNTSMLKMSLTLMDIKKEKNDYKGKYKENEQKSIAQQKSEDAVTVAAKEGYTSKESLRKEVLELNLTINAEVRKRMRNKYTGY</sequence>
<dbReference type="RefSeq" id="WP_015211849.1">
    <property type="nucleotide sequence ID" value="NC_019764.1"/>
</dbReference>
<keyword evidence="1" id="KW-0175">Coiled coil</keyword>
<accession>K9VUX0</accession>
<dbReference type="Proteomes" id="UP000010478">
    <property type="component" value="Plasmid pOSC7112.04"/>
</dbReference>
<feature type="region of interest" description="Disordered" evidence="2">
    <location>
        <begin position="1"/>
        <end position="109"/>
    </location>
</feature>
<geneLocation type="plasmid" evidence="4 5">
    <name>pOSC7112.04</name>
</geneLocation>
<dbReference type="InterPro" id="IPR025295">
    <property type="entry name" value="eCIS_core_dom"/>
</dbReference>
<evidence type="ECO:0000256" key="1">
    <source>
        <dbReference type="SAM" id="Coils"/>
    </source>
</evidence>
<evidence type="ECO:0000313" key="4">
    <source>
        <dbReference type="EMBL" id="AFZ10975.1"/>
    </source>
</evidence>
<reference evidence="4 5" key="1">
    <citation type="submission" date="2012-05" db="EMBL/GenBank/DDBJ databases">
        <title>Finished plasmid 4 of genome of Oscillatoria sp. PCC 7112.</title>
        <authorList>
            <consortium name="US DOE Joint Genome Institute"/>
            <person name="Gugger M."/>
            <person name="Coursin T."/>
            <person name="Rippka R."/>
            <person name="Tandeau De Marsac N."/>
            <person name="Huntemann M."/>
            <person name="Wei C.-L."/>
            <person name="Han J."/>
            <person name="Detter J.C."/>
            <person name="Han C."/>
            <person name="Tapia R."/>
            <person name="Davenport K."/>
            <person name="Daligault H."/>
            <person name="Erkkila T."/>
            <person name="Gu W."/>
            <person name="Munk A.C.C."/>
            <person name="Teshima H."/>
            <person name="Xu Y."/>
            <person name="Chain P."/>
            <person name="Chen A."/>
            <person name="Krypides N."/>
            <person name="Mavromatis K."/>
            <person name="Markowitz V."/>
            <person name="Szeto E."/>
            <person name="Ivanova N."/>
            <person name="Mikhailova N."/>
            <person name="Ovchinnikova G."/>
            <person name="Pagani I."/>
            <person name="Pati A."/>
            <person name="Goodwin L."/>
            <person name="Peters L."/>
            <person name="Pitluck S."/>
            <person name="Woyke T."/>
            <person name="Kerfeld C."/>
        </authorList>
    </citation>
    <scope>NUCLEOTIDE SEQUENCE [LARGE SCALE GENOMIC DNA]</scope>
    <source>
        <strain evidence="4 5">PCC 7112</strain>
        <plasmid evidence="4 5">pOSC7112.04</plasmid>
    </source>
</reference>
<feature type="region of interest" description="Disordered" evidence="2">
    <location>
        <begin position="636"/>
        <end position="665"/>
    </location>
</feature>
<feature type="region of interest" description="Disordered" evidence="2">
    <location>
        <begin position="547"/>
        <end position="569"/>
    </location>
</feature>
<dbReference type="HOGENOM" id="CLU_272478_0_0_3"/>
<gene>
    <name evidence="4" type="ORF">Osc7112_6895</name>
</gene>
<dbReference type="eggNOG" id="COG3266">
    <property type="taxonomic scope" value="Bacteria"/>
</dbReference>
<protein>
    <recommendedName>
        <fullName evidence="3">eCIS core domain-containing protein</fullName>
    </recommendedName>
</protein>
<keyword evidence="4" id="KW-0614">Plasmid</keyword>
<evidence type="ECO:0000259" key="3">
    <source>
        <dbReference type="Pfam" id="PF13699"/>
    </source>
</evidence>
<dbReference type="AlphaFoldDB" id="K9VUX0"/>
<feature type="coiled-coil region" evidence="1">
    <location>
        <begin position="946"/>
        <end position="1006"/>
    </location>
</feature>
<dbReference type="Pfam" id="PF13699">
    <property type="entry name" value="eCIS_core"/>
    <property type="match status" value="1"/>
</dbReference>
<feature type="region of interest" description="Disordered" evidence="2">
    <location>
        <begin position="189"/>
        <end position="251"/>
    </location>
</feature>
<name>K9VUX0_9CYAN</name>
<feature type="coiled-coil region" evidence="1">
    <location>
        <begin position="808"/>
        <end position="835"/>
    </location>
</feature>
<feature type="compositionally biased region" description="Basic and acidic residues" evidence="2">
    <location>
        <begin position="209"/>
        <end position="220"/>
    </location>
</feature>
<evidence type="ECO:0000256" key="2">
    <source>
        <dbReference type="SAM" id="MobiDB-lite"/>
    </source>
</evidence>
<dbReference type="eggNOG" id="COG5412">
    <property type="taxonomic scope" value="Bacteria"/>
</dbReference>
<dbReference type="PATRIC" id="fig|179408.3.peg.8261"/>
<keyword evidence="5" id="KW-1185">Reference proteome</keyword>
<feature type="domain" description="eCIS core" evidence="3">
    <location>
        <begin position="100"/>
        <end position="173"/>
    </location>
</feature>
<organism evidence="4 5">
    <name type="scientific">Phormidium nigroviride PCC 7112</name>
    <dbReference type="NCBI Taxonomy" id="179408"/>
    <lineage>
        <taxon>Bacteria</taxon>
        <taxon>Bacillati</taxon>
        <taxon>Cyanobacteriota</taxon>
        <taxon>Cyanophyceae</taxon>
        <taxon>Oscillatoriophycideae</taxon>
        <taxon>Oscillatoriales</taxon>
        <taxon>Oscillatoriaceae</taxon>
        <taxon>Phormidium</taxon>
    </lineage>
</organism>